<dbReference type="Proteomes" id="UP001528823">
    <property type="component" value="Unassembled WGS sequence"/>
</dbReference>
<evidence type="ECO:0000256" key="1">
    <source>
        <dbReference type="SAM" id="SignalP"/>
    </source>
</evidence>
<keyword evidence="3" id="KW-1185">Reference proteome</keyword>
<evidence type="ECO:0000313" key="3">
    <source>
        <dbReference type="Proteomes" id="UP001528823"/>
    </source>
</evidence>
<protein>
    <submittedName>
        <fullName evidence="2">Uncharacterized protein</fullName>
    </submittedName>
</protein>
<proteinExistence type="predicted"/>
<feature type="chain" id="PRO_5046036684" evidence="1">
    <location>
        <begin position="24"/>
        <end position="123"/>
    </location>
</feature>
<dbReference type="Gene3D" id="2.60.120.200">
    <property type="match status" value="1"/>
</dbReference>
<accession>A0ABT5U5Z6</accession>
<organism evidence="2 3">
    <name type="scientific">Spartinivicinus poritis</name>
    <dbReference type="NCBI Taxonomy" id="2994640"/>
    <lineage>
        <taxon>Bacteria</taxon>
        <taxon>Pseudomonadati</taxon>
        <taxon>Pseudomonadota</taxon>
        <taxon>Gammaproteobacteria</taxon>
        <taxon>Oceanospirillales</taxon>
        <taxon>Zooshikellaceae</taxon>
        <taxon>Spartinivicinus</taxon>
    </lineage>
</organism>
<dbReference type="EMBL" id="JAPMOU010000006">
    <property type="protein sequence ID" value="MDE1461732.1"/>
    <property type="molecule type" value="Genomic_DNA"/>
</dbReference>
<sequence length="123" mass="13707">MQLKVVAKFVLLLSVFLSGSVLANEWVGPYTIKEIKHIAHKTGNTYQSHMAIIVNEDVNTHCEGANKNKEFDYIIQSGPQLWNSTWLTMALTAQSLGSKVKFYLEGTCRPSGAHFHGISIVKE</sequence>
<name>A0ABT5U5Z6_9GAMM</name>
<keyword evidence="1" id="KW-0732">Signal</keyword>
<feature type="signal peptide" evidence="1">
    <location>
        <begin position="1"/>
        <end position="23"/>
    </location>
</feature>
<reference evidence="2 3" key="1">
    <citation type="submission" date="2022-11" db="EMBL/GenBank/DDBJ databases">
        <title>Spartinivicinus poritis sp. nov., isolated from scleractinian coral Porites lutea.</title>
        <authorList>
            <person name="Zhang G."/>
            <person name="Cai L."/>
            <person name="Wei Q."/>
        </authorList>
    </citation>
    <scope>NUCLEOTIDE SEQUENCE [LARGE SCALE GENOMIC DNA]</scope>
    <source>
        <strain evidence="2 3">A2-2</strain>
    </source>
</reference>
<gene>
    <name evidence="2" type="ORF">ORQ98_07105</name>
</gene>
<comment type="caution">
    <text evidence="2">The sequence shown here is derived from an EMBL/GenBank/DDBJ whole genome shotgun (WGS) entry which is preliminary data.</text>
</comment>
<dbReference type="RefSeq" id="WP_274688093.1">
    <property type="nucleotide sequence ID" value="NZ_JAPMOU010000006.1"/>
</dbReference>
<evidence type="ECO:0000313" key="2">
    <source>
        <dbReference type="EMBL" id="MDE1461732.1"/>
    </source>
</evidence>